<accession>A0A7X0BTB3</accession>
<feature type="transmembrane region" description="Helical" evidence="5">
    <location>
        <begin position="116"/>
        <end position="133"/>
    </location>
</feature>
<dbReference type="PANTHER" id="PTHR45138">
    <property type="entry name" value="REGULATORY COMPONENTS OF SENSORY TRANSDUCTION SYSTEM"/>
    <property type="match status" value="1"/>
</dbReference>
<comment type="cofactor">
    <cofactor evidence="1">
        <name>Mg(2+)</name>
        <dbReference type="ChEBI" id="CHEBI:18420"/>
    </cofactor>
</comment>
<dbReference type="EC" id="2.7.7.65" evidence="3"/>
<keyword evidence="8" id="KW-1185">Reference proteome</keyword>
<feature type="transmembrane region" description="Helical" evidence="5">
    <location>
        <begin position="140"/>
        <end position="159"/>
    </location>
</feature>
<dbReference type="InterPro" id="IPR000160">
    <property type="entry name" value="GGDEF_dom"/>
</dbReference>
<dbReference type="SMART" id="SM00267">
    <property type="entry name" value="GGDEF"/>
    <property type="match status" value="1"/>
</dbReference>
<feature type="domain" description="GGDEF" evidence="6">
    <location>
        <begin position="240"/>
        <end position="373"/>
    </location>
</feature>
<dbReference type="InterPro" id="IPR029787">
    <property type="entry name" value="Nucleotide_cyclase"/>
</dbReference>
<reference evidence="7 8" key="1">
    <citation type="submission" date="2020-08" db="EMBL/GenBank/DDBJ databases">
        <title>Functional genomics of gut bacteria from endangered species of beetles.</title>
        <authorList>
            <person name="Carlos-Shanley C."/>
        </authorList>
    </citation>
    <scope>NUCLEOTIDE SEQUENCE [LARGE SCALE GENOMIC DNA]</scope>
    <source>
        <strain evidence="7 8">S00202</strain>
    </source>
</reference>
<comment type="caution">
    <text evidence="7">The sequence shown here is derived from an EMBL/GenBank/DDBJ whole genome shotgun (WGS) entry which is preliminary data.</text>
</comment>
<keyword evidence="5" id="KW-0472">Membrane</keyword>
<proteinExistence type="predicted"/>
<gene>
    <name evidence="7" type="ORF">HNP49_002671</name>
</gene>
<organism evidence="7 8">
    <name type="scientific">Pseudomonas fluvialis</name>
    <dbReference type="NCBI Taxonomy" id="1793966"/>
    <lineage>
        <taxon>Bacteria</taxon>
        <taxon>Pseudomonadati</taxon>
        <taxon>Pseudomonadota</taxon>
        <taxon>Gammaproteobacteria</taxon>
        <taxon>Pseudomonadales</taxon>
        <taxon>Pseudomonadaceae</taxon>
        <taxon>Pseudomonas</taxon>
    </lineage>
</organism>
<dbReference type="InterPro" id="IPR043128">
    <property type="entry name" value="Rev_trsase/Diguanyl_cyclase"/>
</dbReference>
<evidence type="ECO:0000256" key="5">
    <source>
        <dbReference type="SAM" id="Phobius"/>
    </source>
</evidence>
<evidence type="ECO:0000256" key="2">
    <source>
        <dbReference type="ARBA" id="ARBA00004533"/>
    </source>
</evidence>
<dbReference type="RefSeq" id="WP_184684009.1">
    <property type="nucleotide sequence ID" value="NZ_JACHLL010000004.1"/>
</dbReference>
<dbReference type="SUPFAM" id="SSF55073">
    <property type="entry name" value="Nucleotide cyclase"/>
    <property type="match status" value="1"/>
</dbReference>
<dbReference type="EMBL" id="JACHLL010000004">
    <property type="protein sequence ID" value="MBB6342489.1"/>
    <property type="molecule type" value="Genomic_DNA"/>
</dbReference>
<evidence type="ECO:0000313" key="8">
    <source>
        <dbReference type="Proteomes" id="UP000557193"/>
    </source>
</evidence>
<evidence type="ECO:0000256" key="3">
    <source>
        <dbReference type="ARBA" id="ARBA00012528"/>
    </source>
</evidence>
<evidence type="ECO:0000259" key="6">
    <source>
        <dbReference type="PROSITE" id="PS50887"/>
    </source>
</evidence>
<evidence type="ECO:0000256" key="4">
    <source>
        <dbReference type="ARBA" id="ARBA00034247"/>
    </source>
</evidence>
<dbReference type="Proteomes" id="UP000557193">
    <property type="component" value="Unassembled WGS sequence"/>
</dbReference>
<dbReference type="Gene3D" id="3.30.70.270">
    <property type="match status" value="1"/>
</dbReference>
<dbReference type="PROSITE" id="PS50887">
    <property type="entry name" value="GGDEF"/>
    <property type="match status" value="1"/>
</dbReference>
<feature type="transmembrane region" description="Helical" evidence="5">
    <location>
        <begin position="165"/>
        <end position="182"/>
    </location>
</feature>
<evidence type="ECO:0000313" key="7">
    <source>
        <dbReference type="EMBL" id="MBB6342489.1"/>
    </source>
</evidence>
<protein>
    <recommendedName>
        <fullName evidence="3">diguanylate cyclase</fullName>
        <ecNumber evidence="3">2.7.7.65</ecNumber>
    </recommendedName>
</protein>
<dbReference type="GO" id="GO:0052621">
    <property type="term" value="F:diguanylate cyclase activity"/>
    <property type="evidence" value="ECO:0007669"/>
    <property type="project" value="UniProtKB-EC"/>
</dbReference>
<dbReference type="GO" id="GO:1902201">
    <property type="term" value="P:negative regulation of bacterial-type flagellum-dependent cell motility"/>
    <property type="evidence" value="ECO:0007669"/>
    <property type="project" value="TreeGrafter"/>
</dbReference>
<keyword evidence="5" id="KW-1133">Transmembrane helix</keyword>
<dbReference type="Pfam" id="PF00990">
    <property type="entry name" value="GGDEF"/>
    <property type="match status" value="1"/>
</dbReference>
<name>A0A7X0BTB3_9PSED</name>
<dbReference type="InterPro" id="IPR050469">
    <property type="entry name" value="Diguanylate_Cyclase"/>
</dbReference>
<dbReference type="CDD" id="cd01949">
    <property type="entry name" value="GGDEF"/>
    <property type="match status" value="1"/>
</dbReference>
<feature type="transmembrane region" description="Helical" evidence="5">
    <location>
        <begin position="90"/>
        <end position="110"/>
    </location>
</feature>
<dbReference type="AlphaFoldDB" id="A0A7X0BTB3"/>
<feature type="transmembrane region" description="Helical" evidence="5">
    <location>
        <begin position="24"/>
        <end position="44"/>
    </location>
</feature>
<comment type="catalytic activity">
    <reaction evidence="4">
        <text>2 GTP = 3',3'-c-di-GMP + 2 diphosphate</text>
        <dbReference type="Rhea" id="RHEA:24898"/>
        <dbReference type="ChEBI" id="CHEBI:33019"/>
        <dbReference type="ChEBI" id="CHEBI:37565"/>
        <dbReference type="ChEBI" id="CHEBI:58805"/>
        <dbReference type="EC" id="2.7.7.65"/>
    </reaction>
</comment>
<dbReference type="PANTHER" id="PTHR45138:SF9">
    <property type="entry name" value="DIGUANYLATE CYCLASE DGCM-RELATED"/>
    <property type="match status" value="1"/>
</dbReference>
<comment type="subcellular location">
    <subcellularLocation>
        <location evidence="2">Cell inner membrane</location>
    </subcellularLocation>
</comment>
<keyword evidence="5" id="KW-0812">Transmembrane</keyword>
<feature type="transmembrane region" description="Helical" evidence="5">
    <location>
        <begin position="50"/>
        <end position="69"/>
    </location>
</feature>
<dbReference type="NCBIfam" id="TIGR00254">
    <property type="entry name" value="GGDEF"/>
    <property type="match status" value="1"/>
</dbReference>
<dbReference type="GO" id="GO:0005886">
    <property type="term" value="C:plasma membrane"/>
    <property type="evidence" value="ECO:0007669"/>
    <property type="project" value="UniProtKB-SubCell"/>
</dbReference>
<evidence type="ECO:0000256" key="1">
    <source>
        <dbReference type="ARBA" id="ARBA00001946"/>
    </source>
</evidence>
<dbReference type="GO" id="GO:0043709">
    <property type="term" value="P:cell adhesion involved in single-species biofilm formation"/>
    <property type="evidence" value="ECO:0007669"/>
    <property type="project" value="TreeGrafter"/>
</dbReference>
<sequence length="373" mass="42365">MPNTLMPNDPDRFRLWREVQDMRVRTTLGGIFYLIAWLLCWIFSSAPKQLLLPGSLFSLGFAILLVLRLRHRLPTEHDLDGLLRWRWQHWALLLLNSMLWGLATGCTLLLTPLHDSQLIAALSTIAFSTAAIFNFPMQRLPAACAVLLIYLPALVIMLPQASKNAGVLTTLVFFMLYLMLALKRNHKEYHAGVDLQHQLLEQREQLDLLSRTDSLTQLGNRLQFNNLFELQVAQAQRQGSPLALLLLDIDHFKQINDQHGHMAGDQCLCQFADVMRQVFRRQSDILLRLGGEEFGVLMPGIDLEHARQLGEQFRLLLDEHGLEAQAQPLRLTTSLGLGVFDSARDASADAFFSRVDDALYQAKHQGRNRLCLA</sequence>
<dbReference type="FunFam" id="3.30.70.270:FF:000001">
    <property type="entry name" value="Diguanylate cyclase domain protein"/>
    <property type="match status" value="1"/>
</dbReference>